<evidence type="ECO:0000313" key="1">
    <source>
        <dbReference type="EMBL" id="MDS7897423.1"/>
    </source>
</evidence>
<dbReference type="AlphaFoldDB" id="A0AB35PQ78"/>
<accession>A0AB35PQ78</accession>
<dbReference type="Proteomes" id="UP001249822">
    <property type="component" value="Unassembled WGS sequence"/>
</dbReference>
<comment type="caution">
    <text evidence="1">The sequence shown here is derived from an EMBL/GenBank/DDBJ whole genome shotgun (WGS) entry which is preliminary data.</text>
</comment>
<name>A0AB35PQ78_9ENTR</name>
<dbReference type="EMBL" id="JAQSKY010000001">
    <property type="protein sequence ID" value="MDS7897423.1"/>
    <property type="molecule type" value="Genomic_DNA"/>
</dbReference>
<gene>
    <name evidence="1" type="ORF">PTQ40_00240</name>
</gene>
<evidence type="ECO:0000313" key="2">
    <source>
        <dbReference type="Proteomes" id="UP001249822"/>
    </source>
</evidence>
<protein>
    <submittedName>
        <fullName evidence="1">Uncharacterized protein</fullName>
    </submittedName>
</protein>
<sequence length="108" mass="11987">MLDEGYRPVPAVKQIISLSGEKKRRVVIHSPNDLCTSSRHKPDMAGQKLQKLATFQPGDNFSVVIQSDLVKRSERGFVGTTSSMHPVDDYLISDAPKRINGISGYPEF</sequence>
<dbReference type="RefSeq" id="WP_075208269.1">
    <property type="nucleotide sequence ID" value="NZ_BQUL01000004.1"/>
</dbReference>
<reference evidence="1" key="1">
    <citation type="journal article" date="2023" name="Front. Microbiol.">
        <title>Genomic characterization of carbapenem-resistant Klebsiella oxytoca complex in China: a multi-center study.</title>
        <authorList>
            <person name="Wan W."/>
            <person name="Yang X."/>
            <person name="Yu H."/>
            <person name="Wang M."/>
            <person name="Jia W."/>
            <person name="Huang B."/>
            <person name="Qu F."/>
            <person name="Shan B."/>
            <person name="Tang Y.W."/>
            <person name="Chen L."/>
            <person name="Du H."/>
        </authorList>
    </citation>
    <scope>NUCLEOTIDE SEQUENCE</scope>
    <source>
        <strain evidence="1">HD1688</strain>
    </source>
</reference>
<reference evidence="1" key="2">
    <citation type="submission" date="2023-01" db="EMBL/GenBank/DDBJ databases">
        <authorList>
            <person name="Du H."/>
            <person name="Wan W."/>
        </authorList>
    </citation>
    <scope>NUCLEOTIDE SEQUENCE</scope>
    <source>
        <strain evidence="1">HD1688</strain>
    </source>
</reference>
<proteinExistence type="predicted"/>
<organism evidence="1 2">
    <name type="scientific">Klebsiella michiganensis</name>
    <dbReference type="NCBI Taxonomy" id="1134687"/>
    <lineage>
        <taxon>Bacteria</taxon>
        <taxon>Pseudomonadati</taxon>
        <taxon>Pseudomonadota</taxon>
        <taxon>Gammaproteobacteria</taxon>
        <taxon>Enterobacterales</taxon>
        <taxon>Enterobacteriaceae</taxon>
        <taxon>Klebsiella/Raoultella group</taxon>
        <taxon>Klebsiella</taxon>
    </lineage>
</organism>